<comment type="similarity">
    <text evidence="1">Belongs to the DinB family.</text>
</comment>
<dbReference type="GO" id="GO:0046872">
    <property type="term" value="F:metal ion binding"/>
    <property type="evidence" value="ECO:0007669"/>
    <property type="project" value="UniProtKB-KW"/>
</dbReference>
<protein>
    <submittedName>
        <fullName evidence="3">Damage-inducible protein DinB</fullName>
    </submittedName>
</protein>
<name>A0A246BER4_9DEIO</name>
<dbReference type="InterPro" id="IPR007837">
    <property type="entry name" value="DinB"/>
</dbReference>
<evidence type="ECO:0000313" key="3">
    <source>
        <dbReference type="EMBL" id="OWL93700.1"/>
    </source>
</evidence>
<dbReference type="EMBL" id="NHMK01000031">
    <property type="protein sequence ID" value="OWL93700.1"/>
    <property type="molecule type" value="Genomic_DNA"/>
</dbReference>
<organism evidence="3 4">
    <name type="scientific">Deinococcus indicus</name>
    <dbReference type="NCBI Taxonomy" id="223556"/>
    <lineage>
        <taxon>Bacteria</taxon>
        <taxon>Thermotogati</taxon>
        <taxon>Deinococcota</taxon>
        <taxon>Deinococci</taxon>
        <taxon>Deinococcales</taxon>
        <taxon>Deinococcaceae</taxon>
        <taxon>Deinococcus</taxon>
    </lineage>
</organism>
<keyword evidence="4" id="KW-1185">Reference proteome</keyword>
<dbReference type="Pfam" id="PF05163">
    <property type="entry name" value="DinB"/>
    <property type="match status" value="1"/>
</dbReference>
<comment type="caution">
    <text evidence="3">The sequence shown here is derived from an EMBL/GenBank/DDBJ whole genome shotgun (WGS) entry which is preliminary data.</text>
</comment>
<reference evidence="3 4" key="1">
    <citation type="submission" date="2017-05" db="EMBL/GenBank/DDBJ databases">
        <title>De novo genome assembly of Deniococcus indicus strain DR1.</title>
        <authorList>
            <person name="Chauhan D."/>
            <person name="Yennamalli R.M."/>
            <person name="Priyadarshini R."/>
        </authorList>
    </citation>
    <scope>NUCLEOTIDE SEQUENCE [LARGE SCALE GENOMIC DNA]</scope>
    <source>
        <strain evidence="3 4">DR1</strain>
    </source>
</reference>
<dbReference type="Proteomes" id="UP000197208">
    <property type="component" value="Unassembled WGS sequence"/>
</dbReference>
<proteinExistence type="inferred from homology"/>
<dbReference type="SUPFAM" id="SSF109854">
    <property type="entry name" value="DinB/YfiT-like putative metalloenzymes"/>
    <property type="match status" value="1"/>
</dbReference>
<accession>A0A246BER4</accession>
<evidence type="ECO:0000313" key="4">
    <source>
        <dbReference type="Proteomes" id="UP000197208"/>
    </source>
</evidence>
<gene>
    <name evidence="3" type="ORF">CBQ26_18560</name>
</gene>
<dbReference type="Gene3D" id="1.20.120.450">
    <property type="entry name" value="dinb family like domain"/>
    <property type="match status" value="1"/>
</dbReference>
<evidence type="ECO:0000256" key="2">
    <source>
        <dbReference type="ARBA" id="ARBA00022723"/>
    </source>
</evidence>
<dbReference type="InterPro" id="IPR034660">
    <property type="entry name" value="DinB/YfiT-like"/>
</dbReference>
<keyword evidence="2" id="KW-0479">Metal-binding</keyword>
<sequence>MLETDSTPGGSTMTAPAAESAAALSPALSIPDFIAHWQGHRDLTRRVIEAFPDDQLFTFSLGGMRPFGAQATEIHLVDAMTVTALRTGGWTEPDWTAGPGTKVDLLAVWDAVSAELAEHGPHTDPAFFNQMHALPWGEMPGWVAAIYAVDNEIHHRAQGYVSLRALGIEPPAFHER</sequence>
<dbReference type="OrthoDB" id="119432at2"/>
<dbReference type="AlphaFoldDB" id="A0A246BER4"/>
<evidence type="ECO:0000256" key="1">
    <source>
        <dbReference type="ARBA" id="ARBA00008635"/>
    </source>
</evidence>